<gene>
    <name evidence="4" type="primary">LOC111242529</name>
</gene>
<evidence type="ECO:0000313" key="3">
    <source>
        <dbReference type="Proteomes" id="UP000087766"/>
    </source>
</evidence>
<dbReference type="AlphaFoldDB" id="A0A3Q0FGZ7"/>
<dbReference type="RefSeq" id="XP_022641929.1">
    <property type="nucleotide sequence ID" value="XM_022786208.1"/>
</dbReference>
<evidence type="ECO:0000256" key="2">
    <source>
        <dbReference type="SAM" id="MobiDB-lite"/>
    </source>
</evidence>
<accession>A0A3Q0FGZ7</accession>
<name>A0A3Q0FGZ7_VIGRR</name>
<dbReference type="KEGG" id="vra:111242529"/>
<dbReference type="GeneID" id="111242529"/>
<keyword evidence="3" id="KW-1185">Reference proteome</keyword>
<reference evidence="4" key="2">
    <citation type="submission" date="2025-08" db="UniProtKB">
        <authorList>
            <consortium name="RefSeq"/>
        </authorList>
    </citation>
    <scope>IDENTIFICATION</scope>
    <source>
        <tissue evidence="4">Leaf</tissue>
    </source>
</reference>
<evidence type="ECO:0000256" key="1">
    <source>
        <dbReference type="SAM" id="Coils"/>
    </source>
</evidence>
<feature type="coiled-coil region" evidence="1">
    <location>
        <begin position="208"/>
        <end position="235"/>
    </location>
</feature>
<feature type="region of interest" description="Disordered" evidence="2">
    <location>
        <begin position="1"/>
        <end position="160"/>
    </location>
</feature>
<feature type="compositionally biased region" description="Low complexity" evidence="2">
    <location>
        <begin position="122"/>
        <end position="131"/>
    </location>
</feature>
<sequence>MSDGSSRRVSREREPSRGRYSRSRERDNSLRRRRSTERPSQSRRSSSQNRSRRSHSREGIRSYRDVIDSRIKSTTRSCGISSSRSRSKSSTRSKRKGSKSPKAKAPSSSKYGSDKAQGSNRSKSTTSSSSKYGSDKAECSYRSRPSVESTERPLDSPLQNLSGSFNLAKAKLLLPDEQTLEENEIETKSLSLSAAEELSKIPKIGEIYNEVGADVKNIEKRLKFLSQKFQSLSITEANEIADAAYLLRLLRKPNHEIEMAGKMAHKGALLILQAEMLSNKGKELLEQSKNKLKFTML</sequence>
<proteinExistence type="predicted"/>
<feature type="compositionally biased region" description="Basic and acidic residues" evidence="2">
    <location>
        <begin position="56"/>
        <end position="71"/>
    </location>
</feature>
<protein>
    <submittedName>
        <fullName evidence="4">Serine/threonine-protein kinase fray2-like</fullName>
    </submittedName>
</protein>
<dbReference type="OrthoDB" id="1434136at2759"/>
<feature type="compositionally biased region" description="Low complexity" evidence="2">
    <location>
        <begin position="72"/>
        <end position="84"/>
    </location>
</feature>
<feature type="compositionally biased region" description="Low complexity" evidence="2">
    <location>
        <begin position="38"/>
        <end position="49"/>
    </location>
</feature>
<evidence type="ECO:0000313" key="4">
    <source>
        <dbReference type="RefSeq" id="XP_022641929.1"/>
    </source>
</evidence>
<organism evidence="3 4">
    <name type="scientific">Vigna radiata var. radiata</name>
    <name type="common">Mung bean</name>
    <name type="synonym">Phaseolus aureus</name>
    <dbReference type="NCBI Taxonomy" id="3916"/>
    <lineage>
        <taxon>Eukaryota</taxon>
        <taxon>Viridiplantae</taxon>
        <taxon>Streptophyta</taxon>
        <taxon>Embryophyta</taxon>
        <taxon>Tracheophyta</taxon>
        <taxon>Spermatophyta</taxon>
        <taxon>Magnoliopsida</taxon>
        <taxon>eudicotyledons</taxon>
        <taxon>Gunneridae</taxon>
        <taxon>Pentapetalae</taxon>
        <taxon>rosids</taxon>
        <taxon>fabids</taxon>
        <taxon>Fabales</taxon>
        <taxon>Fabaceae</taxon>
        <taxon>Papilionoideae</taxon>
        <taxon>50 kb inversion clade</taxon>
        <taxon>NPAAA clade</taxon>
        <taxon>indigoferoid/millettioid clade</taxon>
        <taxon>Phaseoleae</taxon>
        <taxon>Vigna</taxon>
    </lineage>
</organism>
<feature type="compositionally biased region" description="Basic and acidic residues" evidence="2">
    <location>
        <begin position="1"/>
        <end position="30"/>
    </location>
</feature>
<reference evidence="3" key="1">
    <citation type="journal article" date="2014" name="Nat. Commun.">
        <title>Genome sequence of mungbean and insights into evolution within Vigna species.</title>
        <authorList>
            <person name="Kang Y.J."/>
            <person name="Kim S.K."/>
            <person name="Kim M.Y."/>
            <person name="Lestari P."/>
            <person name="Kim K.H."/>
            <person name="Ha B.K."/>
            <person name="Jun T.H."/>
            <person name="Hwang W.J."/>
            <person name="Lee T."/>
            <person name="Lee J."/>
            <person name="Shim S."/>
            <person name="Yoon M.Y."/>
            <person name="Jang Y.E."/>
            <person name="Han K.S."/>
            <person name="Taeprayoon P."/>
            <person name="Yoon N."/>
            <person name="Somta P."/>
            <person name="Tanya P."/>
            <person name="Kim K.S."/>
            <person name="Gwag J.G."/>
            <person name="Moon J.K."/>
            <person name="Lee Y.H."/>
            <person name="Park B.S."/>
            <person name="Bombarely A."/>
            <person name="Doyle J.J."/>
            <person name="Jackson S.A."/>
            <person name="Schafleitner R."/>
            <person name="Srinives P."/>
            <person name="Varshney R.K."/>
            <person name="Lee S.H."/>
        </authorList>
    </citation>
    <scope>NUCLEOTIDE SEQUENCE [LARGE SCALE GENOMIC DNA]</scope>
    <source>
        <strain evidence="3">cv. VC1973A</strain>
    </source>
</reference>
<feature type="compositionally biased region" description="Basic residues" evidence="2">
    <location>
        <begin position="85"/>
        <end position="102"/>
    </location>
</feature>
<dbReference type="Proteomes" id="UP000087766">
    <property type="component" value="Chromosome 9"/>
</dbReference>
<keyword evidence="1" id="KW-0175">Coiled coil</keyword>